<proteinExistence type="predicted"/>
<dbReference type="EMBL" id="JBFOLJ010000001">
    <property type="protein sequence ID" value="KAL2557264.1"/>
    <property type="molecule type" value="Genomic_DNA"/>
</dbReference>
<reference evidence="3" key="1">
    <citation type="submission" date="2024-07" db="EMBL/GenBank/DDBJ databases">
        <title>Two chromosome-level genome assemblies of Korean endemic species Abeliophyllum distichum and Forsythia ovata (Oleaceae).</title>
        <authorList>
            <person name="Jang H."/>
        </authorList>
    </citation>
    <scope>NUCLEOTIDE SEQUENCE [LARGE SCALE GENOMIC DNA]</scope>
</reference>
<dbReference type="AlphaFoldDB" id="A0ABD1X5L4"/>
<feature type="compositionally biased region" description="Basic and acidic residues" evidence="1">
    <location>
        <begin position="15"/>
        <end position="37"/>
    </location>
</feature>
<accession>A0ABD1X5L4</accession>
<evidence type="ECO:0000256" key="1">
    <source>
        <dbReference type="SAM" id="MobiDB-lite"/>
    </source>
</evidence>
<evidence type="ECO:0000313" key="2">
    <source>
        <dbReference type="EMBL" id="KAL2557264.1"/>
    </source>
</evidence>
<dbReference type="Proteomes" id="UP001604277">
    <property type="component" value="Unassembled WGS sequence"/>
</dbReference>
<feature type="compositionally biased region" description="Polar residues" evidence="1">
    <location>
        <begin position="1"/>
        <end position="13"/>
    </location>
</feature>
<keyword evidence="3" id="KW-1185">Reference proteome</keyword>
<organism evidence="2 3">
    <name type="scientific">Forsythia ovata</name>
    <dbReference type="NCBI Taxonomy" id="205694"/>
    <lineage>
        <taxon>Eukaryota</taxon>
        <taxon>Viridiplantae</taxon>
        <taxon>Streptophyta</taxon>
        <taxon>Embryophyta</taxon>
        <taxon>Tracheophyta</taxon>
        <taxon>Spermatophyta</taxon>
        <taxon>Magnoliopsida</taxon>
        <taxon>eudicotyledons</taxon>
        <taxon>Gunneridae</taxon>
        <taxon>Pentapetalae</taxon>
        <taxon>asterids</taxon>
        <taxon>lamiids</taxon>
        <taxon>Lamiales</taxon>
        <taxon>Oleaceae</taxon>
        <taxon>Forsythieae</taxon>
        <taxon>Forsythia</taxon>
    </lineage>
</organism>
<protein>
    <submittedName>
        <fullName evidence="2">Uncharacterized protein</fullName>
    </submittedName>
</protein>
<evidence type="ECO:0000313" key="3">
    <source>
        <dbReference type="Proteomes" id="UP001604277"/>
    </source>
</evidence>
<feature type="region of interest" description="Disordered" evidence="1">
    <location>
        <begin position="1"/>
        <end position="52"/>
    </location>
</feature>
<feature type="compositionally biased region" description="Polar residues" evidence="1">
    <location>
        <begin position="38"/>
        <end position="52"/>
    </location>
</feature>
<comment type="caution">
    <text evidence="2">The sequence shown here is derived from an EMBL/GenBank/DDBJ whole genome shotgun (WGS) entry which is preliminary data.</text>
</comment>
<gene>
    <name evidence="2" type="ORF">Fot_02003</name>
</gene>
<name>A0ABD1X5L4_9LAMI</name>
<sequence length="125" mass="13878">MLELNPFSSNDMNSDIEKSRIVDDTRRLRIQSEKTGLDSENANISSSSYRGNSDVFSNVNLCGKDQSVQFSSSYNGDDKKSDDERVASELPDEMRKLNIGSANFSTVYDGNGGAELPNNAEEFEY</sequence>